<comment type="caution">
    <text evidence="6">The sequence shown here is derived from an EMBL/GenBank/DDBJ whole genome shotgun (WGS) entry which is preliminary data.</text>
</comment>
<evidence type="ECO:0000256" key="1">
    <source>
        <dbReference type="ARBA" id="ARBA00006594"/>
    </source>
</evidence>
<protein>
    <recommendedName>
        <fullName evidence="4">Methyltransferase</fullName>
        <ecNumber evidence="4">2.1.1.-</ecNumber>
    </recommendedName>
</protein>
<dbReference type="GO" id="GO:0005737">
    <property type="term" value="C:cytoplasm"/>
    <property type="evidence" value="ECO:0007669"/>
    <property type="project" value="TreeGrafter"/>
</dbReference>
<dbReference type="Pfam" id="PF01555">
    <property type="entry name" value="N6_N4_Mtase"/>
    <property type="match status" value="1"/>
</dbReference>
<dbReference type="InterPro" id="IPR002941">
    <property type="entry name" value="DNA_methylase_N4/N6"/>
</dbReference>
<sequence>MRINHIYLGNCIEIMNKEIKENSIDLIYADPPYNLSGKPLILIKNITGGPFYKMNEDWDVWEYDKYVEFTEKWIKKCFDALKLSGSLYISCTYHNIGEIIFVAKKIGFKLNNIITWYKPNAMPNITKRTFTHSTEYVCWFVKGSKWKFNYEKLKYLNPHRTKEGAPKQLRDFLDFIELPIVQGKERLKGSNGRALHPTQKPEVLLEIIITASSDEGDIVLDPFFGTGTTGVVASRLKRKWIGIEINKNYFKAAYQRIFGKKVNKK</sequence>
<feature type="domain" description="DNA methylase N-4/N-6" evidence="5">
    <location>
        <begin position="24"/>
        <end position="254"/>
    </location>
</feature>
<evidence type="ECO:0000313" key="6">
    <source>
        <dbReference type="EMBL" id="HGB30859.1"/>
    </source>
</evidence>
<dbReference type="PANTHER" id="PTHR13370:SF24">
    <property type="entry name" value="TYPE III RESTRICTION-MODIFICATION ENZYME STYLTI MOD SUBUNIT"/>
    <property type="match status" value="1"/>
</dbReference>
<comment type="similarity">
    <text evidence="1 4">Belongs to the N(4)/N(6)-methyltransferase family.</text>
</comment>
<dbReference type="InterPro" id="IPR002052">
    <property type="entry name" value="DNA_methylase_N6_adenine_CS"/>
</dbReference>
<dbReference type="InterPro" id="IPR001091">
    <property type="entry name" value="RM_Methyltransferase"/>
</dbReference>
<evidence type="ECO:0000256" key="3">
    <source>
        <dbReference type="ARBA" id="ARBA00022679"/>
    </source>
</evidence>
<organism evidence="6">
    <name type="scientific">Dictyoglomus turgidum</name>
    <dbReference type="NCBI Taxonomy" id="513050"/>
    <lineage>
        <taxon>Bacteria</taxon>
        <taxon>Pseudomonadati</taxon>
        <taxon>Dictyoglomota</taxon>
        <taxon>Dictyoglomia</taxon>
        <taxon>Dictyoglomales</taxon>
        <taxon>Dictyoglomaceae</taxon>
        <taxon>Dictyoglomus</taxon>
    </lineage>
</organism>
<reference evidence="6" key="1">
    <citation type="journal article" date="2020" name="mSystems">
        <title>Genome- and Community-Level Interaction Insights into Carbon Utilization and Element Cycling Functions of Hydrothermarchaeota in Hydrothermal Sediment.</title>
        <authorList>
            <person name="Zhou Z."/>
            <person name="Liu Y."/>
            <person name="Xu W."/>
            <person name="Pan J."/>
            <person name="Luo Z.H."/>
            <person name="Li M."/>
        </authorList>
    </citation>
    <scope>NUCLEOTIDE SEQUENCE [LARGE SCALE GENOMIC DNA]</scope>
    <source>
        <strain evidence="6">SpSt-751</strain>
    </source>
</reference>
<dbReference type="GO" id="GO:0008170">
    <property type="term" value="F:N-methyltransferase activity"/>
    <property type="evidence" value="ECO:0007669"/>
    <property type="project" value="InterPro"/>
</dbReference>
<evidence type="ECO:0000256" key="4">
    <source>
        <dbReference type="RuleBase" id="RU362026"/>
    </source>
</evidence>
<dbReference type="EC" id="2.1.1.-" evidence="4"/>
<keyword evidence="2 6" id="KW-0489">Methyltransferase</keyword>
<keyword evidence="3 6" id="KW-0808">Transferase</keyword>
<dbReference type="SUPFAM" id="SSF53335">
    <property type="entry name" value="S-adenosyl-L-methionine-dependent methyltransferases"/>
    <property type="match status" value="1"/>
</dbReference>
<dbReference type="PANTHER" id="PTHR13370">
    <property type="entry name" value="RNA METHYLASE-RELATED"/>
    <property type="match status" value="1"/>
</dbReference>
<dbReference type="GO" id="GO:0032259">
    <property type="term" value="P:methylation"/>
    <property type="evidence" value="ECO:0007669"/>
    <property type="project" value="UniProtKB-KW"/>
</dbReference>
<dbReference type="InterPro" id="IPR029063">
    <property type="entry name" value="SAM-dependent_MTases_sf"/>
</dbReference>
<accession>A0A7C3SN19</accession>
<dbReference type="PROSITE" id="PS00092">
    <property type="entry name" value="N6_MTASE"/>
    <property type="match status" value="1"/>
</dbReference>
<dbReference type="GO" id="GO:0003677">
    <property type="term" value="F:DNA binding"/>
    <property type="evidence" value="ECO:0007669"/>
    <property type="project" value="InterPro"/>
</dbReference>
<gene>
    <name evidence="6" type="ORF">ENV35_03165</name>
</gene>
<evidence type="ECO:0000256" key="2">
    <source>
        <dbReference type="ARBA" id="ARBA00022603"/>
    </source>
</evidence>
<dbReference type="Gene3D" id="3.40.50.150">
    <property type="entry name" value="Vaccinia Virus protein VP39"/>
    <property type="match status" value="1"/>
</dbReference>
<proteinExistence type="inferred from homology"/>
<dbReference type="EMBL" id="DTGA01000076">
    <property type="protein sequence ID" value="HGB30859.1"/>
    <property type="molecule type" value="Genomic_DNA"/>
</dbReference>
<dbReference type="AlphaFoldDB" id="A0A7C3SN19"/>
<dbReference type="PRINTS" id="PR00508">
    <property type="entry name" value="S21N4MTFRASE"/>
</dbReference>
<evidence type="ECO:0000259" key="5">
    <source>
        <dbReference type="Pfam" id="PF01555"/>
    </source>
</evidence>
<name>A0A7C3SN19_9BACT</name>